<dbReference type="OrthoDB" id="3364132at2759"/>
<organism evidence="2 3">
    <name type="scientific">Polyplosphaeria fusca</name>
    <dbReference type="NCBI Taxonomy" id="682080"/>
    <lineage>
        <taxon>Eukaryota</taxon>
        <taxon>Fungi</taxon>
        <taxon>Dikarya</taxon>
        <taxon>Ascomycota</taxon>
        <taxon>Pezizomycotina</taxon>
        <taxon>Dothideomycetes</taxon>
        <taxon>Pleosporomycetidae</taxon>
        <taxon>Pleosporales</taxon>
        <taxon>Tetraplosphaeriaceae</taxon>
        <taxon>Polyplosphaeria</taxon>
    </lineage>
</organism>
<evidence type="ECO:0000313" key="3">
    <source>
        <dbReference type="Proteomes" id="UP000799444"/>
    </source>
</evidence>
<evidence type="ECO:0000313" key="2">
    <source>
        <dbReference type="EMBL" id="KAF2740601.1"/>
    </source>
</evidence>
<comment type="caution">
    <text evidence="2">The sequence shown here is derived from an EMBL/GenBank/DDBJ whole genome shotgun (WGS) entry which is preliminary data.</text>
</comment>
<reference evidence="2" key="1">
    <citation type="journal article" date="2020" name="Stud. Mycol.">
        <title>101 Dothideomycetes genomes: a test case for predicting lifestyles and emergence of pathogens.</title>
        <authorList>
            <person name="Haridas S."/>
            <person name="Albert R."/>
            <person name="Binder M."/>
            <person name="Bloem J."/>
            <person name="Labutti K."/>
            <person name="Salamov A."/>
            <person name="Andreopoulos B."/>
            <person name="Baker S."/>
            <person name="Barry K."/>
            <person name="Bills G."/>
            <person name="Bluhm B."/>
            <person name="Cannon C."/>
            <person name="Castanera R."/>
            <person name="Culley D."/>
            <person name="Daum C."/>
            <person name="Ezra D."/>
            <person name="Gonzalez J."/>
            <person name="Henrissat B."/>
            <person name="Kuo A."/>
            <person name="Liang C."/>
            <person name="Lipzen A."/>
            <person name="Lutzoni F."/>
            <person name="Magnuson J."/>
            <person name="Mondo S."/>
            <person name="Nolan M."/>
            <person name="Ohm R."/>
            <person name="Pangilinan J."/>
            <person name="Park H.-J."/>
            <person name="Ramirez L."/>
            <person name="Alfaro M."/>
            <person name="Sun H."/>
            <person name="Tritt A."/>
            <person name="Yoshinaga Y."/>
            <person name="Zwiers L.-H."/>
            <person name="Turgeon B."/>
            <person name="Goodwin S."/>
            <person name="Spatafora J."/>
            <person name="Crous P."/>
            <person name="Grigoriev I."/>
        </authorList>
    </citation>
    <scope>NUCLEOTIDE SEQUENCE</scope>
    <source>
        <strain evidence="2">CBS 125425</strain>
    </source>
</reference>
<dbReference type="PANTHER" id="PTHR36223">
    <property type="entry name" value="BETA-LACTAMASE-TYPE TRANSPEPTIDASE FOLD DOMAIN CONTAINING PROTEIN"/>
    <property type="match status" value="1"/>
</dbReference>
<sequence length="306" mass="35188">MAILPTCPGLRVEIIVNGISIEEHKNPPPDPSQPKTLTTYVEVPSGTNFGIRYFFARTFPDNRAVSMKVAIDGNEIDEPMHHARDLHDKNGHFIDRMASYDGKRWYQQDFVFAALDIEEGGTDPVNETVKHAVDHVGTIELSFFFLENARRNKPLPTERKALLQIEKLSEKAVKGESMSHQTCLQPPKHIPNIEYFDAEYADEDPFTTFVFKYRSFRALKDLHIVPRSPSPIDVDNMDEAHMTDKQVRVAYRHLVQRQEEQRRLKREREGSFDTTVRGDDDDVVWIATKRRRISIPGEGDEVAEID</sequence>
<proteinExistence type="predicted"/>
<protein>
    <recommendedName>
        <fullName evidence="1">DUF7918 domain-containing protein</fullName>
    </recommendedName>
</protein>
<feature type="domain" description="DUF7918" evidence="1">
    <location>
        <begin position="9"/>
        <end position="228"/>
    </location>
</feature>
<evidence type="ECO:0000259" key="1">
    <source>
        <dbReference type="Pfam" id="PF25534"/>
    </source>
</evidence>
<dbReference type="PANTHER" id="PTHR36223:SF1">
    <property type="entry name" value="TRANSCRIPTION ELONGATION FACTOR EAF N-TERMINAL DOMAIN-CONTAINING PROTEIN"/>
    <property type="match status" value="1"/>
</dbReference>
<accession>A0A9P4RCL0</accession>
<dbReference type="InterPro" id="IPR057678">
    <property type="entry name" value="DUF7918"/>
</dbReference>
<name>A0A9P4RCL0_9PLEO</name>
<dbReference type="Proteomes" id="UP000799444">
    <property type="component" value="Unassembled WGS sequence"/>
</dbReference>
<dbReference type="EMBL" id="ML996099">
    <property type="protein sequence ID" value="KAF2740601.1"/>
    <property type="molecule type" value="Genomic_DNA"/>
</dbReference>
<dbReference type="Pfam" id="PF25534">
    <property type="entry name" value="DUF7918"/>
    <property type="match status" value="1"/>
</dbReference>
<keyword evidence="3" id="KW-1185">Reference proteome</keyword>
<gene>
    <name evidence="2" type="ORF">EJ04DRAFT_597545</name>
</gene>
<dbReference type="AlphaFoldDB" id="A0A9P4RCL0"/>